<gene>
    <name evidence="1" type="ORF">ACOC_LOCUS13357</name>
</gene>
<reference evidence="3" key="1">
    <citation type="submission" date="2017-02" db="UniProtKB">
        <authorList>
            <consortium name="WormBaseParasite"/>
        </authorList>
    </citation>
    <scope>IDENTIFICATION</scope>
</reference>
<proteinExistence type="predicted"/>
<organism evidence="3">
    <name type="scientific">Angiostrongylus costaricensis</name>
    <name type="common">Nematode worm</name>
    <dbReference type="NCBI Taxonomy" id="334426"/>
    <lineage>
        <taxon>Eukaryota</taxon>
        <taxon>Metazoa</taxon>
        <taxon>Ecdysozoa</taxon>
        <taxon>Nematoda</taxon>
        <taxon>Chromadorea</taxon>
        <taxon>Rhabditida</taxon>
        <taxon>Rhabditina</taxon>
        <taxon>Rhabditomorpha</taxon>
        <taxon>Strongyloidea</taxon>
        <taxon>Metastrongylidae</taxon>
        <taxon>Angiostrongylus</taxon>
    </lineage>
</organism>
<name>A0A0R3Q2Q8_ANGCS</name>
<protein>
    <submittedName>
        <fullName evidence="3">Secreted protein</fullName>
    </submittedName>
</protein>
<dbReference type="WBParaSite" id="ACOC_0001335601-mRNA-1">
    <property type="protein sequence ID" value="ACOC_0001335601-mRNA-1"/>
    <property type="gene ID" value="ACOC_0001335601"/>
</dbReference>
<accession>A0A0R3Q2Q8</accession>
<evidence type="ECO:0000313" key="1">
    <source>
        <dbReference type="EMBL" id="VDM64942.1"/>
    </source>
</evidence>
<dbReference type="AlphaFoldDB" id="A0A0R3Q2Q8"/>
<sequence length="97" mass="10884">MESAACISLETVMLVMRLDDLKAKGCCNTLTHDLKGSSYGMCRMSTSSMIRIQVWITSLKIAADDERMIHLNPFIHEETTSRSRIFAVGTIHIFSCL</sequence>
<keyword evidence="2" id="KW-1185">Reference proteome</keyword>
<reference evidence="1 2" key="2">
    <citation type="submission" date="2018-11" db="EMBL/GenBank/DDBJ databases">
        <authorList>
            <consortium name="Pathogen Informatics"/>
        </authorList>
    </citation>
    <scope>NUCLEOTIDE SEQUENCE [LARGE SCALE GENOMIC DNA]</scope>
    <source>
        <strain evidence="1 2">Costa Rica</strain>
    </source>
</reference>
<dbReference type="EMBL" id="UYYA01005911">
    <property type="protein sequence ID" value="VDM64942.1"/>
    <property type="molecule type" value="Genomic_DNA"/>
</dbReference>
<evidence type="ECO:0000313" key="2">
    <source>
        <dbReference type="Proteomes" id="UP000267027"/>
    </source>
</evidence>
<evidence type="ECO:0000313" key="3">
    <source>
        <dbReference type="WBParaSite" id="ACOC_0001335601-mRNA-1"/>
    </source>
</evidence>
<dbReference type="Proteomes" id="UP000267027">
    <property type="component" value="Unassembled WGS sequence"/>
</dbReference>